<sequence length="253" mass="26848">MQKHLDGKVAVITGSGRGIGRALALRFAAEGAKVVVNDVDREVAEEVTNEIKKAGGQAACAVESVSTKEGATKIIQTAIDNFGRIDILVNNAGIIRDGMLHNMTEEQWDLVVDCHMKGTFLCTQAAVIHMRGGIKEQKQKSGRIINVTSYAGISGNIGQANYSAAKAGIIGLTKSNAKELARYNITVNALAPAAFTRMVASIPDKIREEMVKVVPLGRFAEPEEMAPAVVFLASDEASYITGQVLCVDGGMST</sequence>
<dbReference type="SMART" id="SM00822">
    <property type="entry name" value="PKS_KR"/>
    <property type="match status" value="1"/>
</dbReference>
<accession>A0A932CLB2</accession>
<dbReference type="InterPro" id="IPR002347">
    <property type="entry name" value="SDR_fam"/>
</dbReference>
<name>A0A932CLB2_UNCTE</name>
<feature type="domain" description="Ketoreductase" evidence="3">
    <location>
        <begin position="8"/>
        <end position="193"/>
    </location>
</feature>
<evidence type="ECO:0000313" key="4">
    <source>
        <dbReference type="EMBL" id="MBI2875254.1"/>
    </source>
</evidence>
<dbReference type="GO" id="GO:0016491">
    <property type="term" value="F:oxidoreductase activity"/>
    <property type="evidence" value="ECO:0007669"/>
    <property type="project" value="UniProtKB-KW"/>
</dbReference>
<dbReference type="Proteomes" id="UP000769766">
    <property type="component" value="Unassembled WGS sequence"/>
</dbReference>
<protein>
    <submittedName>
        <fullName evidence="4">Beta-ketoacyl-ACP reductase</fullName>
    </submittedName>
</protein>
<dbReference type="PANTHER" id="PTHR45024">
    <property type="entry name" value="DEHYDROGENASES, SHORT CHAIN"/>
    <property type="match status" value="1"/>
</dbReference>
<organism evidence="4 5">
    <name type="scientific">Tectimicrobiota bacterium</name>
    <dbReference type="NCBI Taxonomy" id="2528274"/>
    <lineage>
        <taxon>Bacteria</taxon>
        <taxon>Pseudomonadati</taxon>
        <taxon>Nitrospinota/Tectimicrobiota group</taxon>
        <taxon>Candidatus Tectimicrobiota</taxon>
    </lineage>
</organism>
<dbReference type="Gene3D" id="3.40.50.720">
    <property type="entry name" value="NAD(P)-binding Rossmann-like Domain"/>
    <property type="match status" value="1"/>
</dbReference>
<dbReference type="Pfam" id="PF13561">
    <property type="entry name" value="adh_short_C2"/>
    <property type="match status" value="1"/>
</dbReference>
<evidence type="ECO:0000256" key="1">
    <source>
        <dbReference type="ARBA" id="ARBA00006484"/>
    </source>
</evidence>
<dbReference type="AlphaFoldDB" id="A0A932CLB2"/>
<dbReference type="InterPro" id="IPR036291">
    <property type="entry name" value="NAD(P)-bd_dom_sf"/>
</dbReference>
<gene>
    <name evidence="4" type="ORF">HYY20_00040</name>
</gene>
<evidence type="ECO:0000256" key="2">
    <source>
        <dbReference type="ARBA" id="ARBA00023002"/>
    </source>
</evidence>
<dbReference type="PRINTS" id="PR00081">
    <property type="entry name" value="GDHRDH"/>
</dbReference>
<comment type="similarity">
    <text evidence="1">Belongs to the short-chain dehydrogenases/reductases (SDR) family.</text>
</comment>
<dbReference type="FunFam" id="3.40.50.720:FF:000173">
    <property type="entry name" value="3-oxoacyl-[acyl-carrier protein] reductase"/>
    <property type="match status" value="1"/>
</dbReference>
<keyword evidence="2" id="KW-0560">Oxidoreductase</keyword>
<comment type="caution">
    <text evidence="4">The sequence shown here is derived from an EMBL/GenBank/DDBJ whole genome shotgun (WGS) entry which is preliminary data.</text>
</comment>
<dbReference type="NCBIfam" id="NF005559">
    <property type="entry name" value="PRK07231.1"/>
    <property type="match status" value="1"/>
</dbReference>
<proteinExistence type="inferred from homology"/>
<dbReference type="InterPro" id="IPR057326">
    <property type="entry name" value="KR_dom"/>
</dbReference>
<dbReference type="CDD" id="cd05333">
    <property type="entry name" value="BKR_SDR_c"/>
    <property type="match status" value="1"/>
</dbReference>
<reference evidence="4" key="1">
    <citation type="submission" date="2020-07" db="EMBL/GenBank/DDBJ databases">
        <title>Huge and variable diversity of episymbiotic CPR bacteria and DPANN archaea in groundwater ecosystems.</title>
        <authorList>
            <person name="He C.Y."/>
            <person name="Keren R."/>
            <person name="Whittaker M."/>
            <person name="Farag I.F."/>
            <person name="Doudna J."/>
            <person name="Cate J.H.D."/>
            <person name="Banfield J.F."/>
        </authorList>
    </citation>
    <scope>NUCLEOTIDE SEQUENCE</scope>
    <source>
        <strain evidence="4">NC_groundwater_672_Ag_B-0.1um_62_36</strain>
    </source>
</reference>
<dbReference type="PANTHER" id="PTHR45024:SF2">
    <property type="entry name" value="SCP2 DOMAIN-CONTAINING PROTEIN"/>
    <property type="match status" value="1"/>
</dbReference>
<dbReference type="SUPFAM" id="SSF51735">
    <property type="entry name" value="NAD(P)-binding Rossmann-fold domains"/>
    <property type="match status" value="1"/>
</dbReference>
<dbReference type="PRINTS" id="PR00080">
    <property type="entry name" value="SDRFAMILY"/>
</dbReference>
<dbReference type="InterPro" id="IPR051687">
    <property type="entry name" value="Peroxisomal_Beta-Oxidation"/>
</dbReference>
<dbReference type="EMBL" id="JACPRF010000002">
    <property type="protein sequence ID" value="MBI2875254.1"/>
    <property type="molecule type" value="Genomic_DNA"/>
</dbReference>
<dbReference type="NCBIfam" id="NF009466">
    <property type="entry name" value="PRK12826.1-2"/>
    <property type="match status" value="1"/>
</dbReference>
<evidence type="ECO:0000259" key="3">
    <source>
        <dbReference type="SMART" id="SM00822"/>
    </source>
</evidence>
<evidence type="ECO:0000313" key="5">
    <source>
        <dbReference type="Proteomes" id="UP000769766"/>
    </source>
</evidence>